<dbReference type="Proteomes" id="UP000624701">
    <property type="component" value="Unassembled WGS sequence"/>
</dbReference>
<dbReference type="InterPro" id="IPR021516">
    <property type="entry name" value="DUF3179"/>
</dbReference>
<sequence length="463" mass="54133">MKISLSRYKLILIVFTFLFSFLLLGQTEPNTITQEDIEFSNFVSLVSSNDKQVHKNAISFLTKNWKPEFEIIILEIFYFSQDFELNQLLLKLIKAKTGKRYGLDVNKWYEDLWSKPQRLTPYYHKFKAQLHGLIDRRFTTYFYNRQNTAKIRLDEVRWGGVKQDGIQPLRNPEMILANEADYLDDDNIVFGIEIDGDFRAYPKRILAWHEMFTDTISDVPVAGVYCTLCGTVILYKTEFQGKKYDLGTSGFLYRSNKLMYDKATQSLWNTIWGKPVVGPLVDKGIELDYLSVVTTTWGEWKSRHPETTVLSLRTGHTRNYNEGIAYKDYFSTDDVMFNVPNLDKRLKNKQLILAIKLPEITDETIAISSKFLSKNIIYYNELAEQQFVVLTDVSGANRVYFSKGVEFEYYDQKTTLRDKSGTKWMLYENFIKSDSGKIIKRLHSFNAFWFGWKAAHPNTKLIK</sequence>
<proteinExistence type="predicted"/>
<keyword evidence="2" id="KW-1185">Reference proteome</keyword>
<protein>
    <recommendedName>
        <fullName evidence="3">DUF3179 domain-containing protein</fullName>
    </recommendedName>
</protein>
<reference evidence="2" key="1">
    <citation type="journal article" date="2019" name="Int. J. Syst. Evol. Microbiol.">
        <title>The Global Catalogue of Microorganisms (GCM) 10K type strain sequencing project: providing services to taxonomists for standard genome sequencing and annotation.</title>
        <authorList>
            <consortium name="The Broad Institute Genomics Platform"/>
            <consortium name="The Broad Institute Genome Sequencing Center for Infectious Disease"/>
            <person name="Wu L."/>
            <person name="Ma J."/>
        </authorList>
    </citation>
    <scope>NUCLEOTIDE SEQUENCE [LARGE SCALE GENOMIC DNA]</scope>
    <source>
        <strain evidence="2">CCM 8681</strain>
    </source>
</reference>
<evidence type="ECO:0008006" key="3">
    <source>
        <dbReference type="Google" id="ProtNLM"/>
    </source>
</evidence>
<gene>
    <name evidence="1" type="ORF">GCM10011444_17750</name>
</gene>
<evidence type="ECO:0000313" key="2">
    <source>
        <dbReference type="Proteomes" id="UP000624701"/>
    </source>
</evidence>
<comment type="caution">
    <text evidence="1">The sequence shown here is derived from an EMBL/GenBank/DDBJ whole genome shotgun (WGS) entry which is preliminary data.</text>
</comment>
<accession>A0ABQ2BZV0</accession>
<dbReference type="EMBL" id="BMDQ01000002">
    <property type="protein sequence ID" value="GGI57466.1"/>
    <property type="molecule type" value="Genomic_DNA"/>
</dbReference>
<evidence type="ECO:0000313" key="1">
    <source>
        <dbReference type="EMBL" id="GGI57466.1"/>
    </source>
</evidence>
<dbReference type="RefSeq" id="WP_188374377.1">
    <property type="nucleotide sequence ID" value="NZ_BMDQ01000002.1"/>
</dbReference>
<dbReference type="Pfam" id="PF11376">
    <property type="entry name" value="DUF3179"/>
    <property type="match status" value="1"/>
</dbReference>
<name>A0ABQ2BZV0_9FLAO</name>
<organism evidence="1 2">
    <name type="scientific">Winogradskyella haliclonae</name>
    <dbReference type="NCBI Taxonomy" id="2048558"/>
    <lineage>
        <taxon>Bacteria</taxon>
        <taxon>Pseudomonadati</taxon>
        <taxon>Bacteroidota</taxon>
        <taxon>Flavobacteriia</taxon>
        <taxon>Flavobacteriales</taxon>
        <taxon>Flavobacteriaceae</taxon>
        <taxon>Winogradskyella</taxon>
    </lineage>
</organism>